<proteinExistence type="predicted"/>
<feature type="compositionally biased region" description="Polar residues" evidence="3">
    <location>
        <begin position="205"/>
        <end position="219"/>
    </location>
</feature>
<evidence type="ECO:0000256" key="1">
    <source>
        <dbReference type="ARBA" id="ARBA00022737"/>
    </source>
</evidence>
<dbReference type="PANTHER" id="PTHR44314">
    <property type="entry name" value="CILIA- AND FLAGELLA-ASSOCIATED PROTEIN 70"/>
    <property type="match status" value="1"/>
</dbReference>
<feature type="compositionally biased region" description="Basic and acidic residues" evidence="3">
    <location>
        <begin position="1123"/>
        <end position="1133"/>
    </location>
</feature>
<evidence type="ECO:0000313" key="4">
    <source>
        <dbReference type="EMBL" id="PHJ23926.1"/>
    </source>
</evidence>
<sequence>MQQFYRGRHFLAQLLYTIDNIGGLWVYLIPRLKSQQTDDKSGKGPAKHAKAPPPARGKAGNRVDVQSASEICRRFAGRAWVPLDPLKEEPYTELEGTYQLLSFDAASIQDDTARSTAPESVGGKKTELPSPAVDGGTAEALENAGTCLKLRIKLKERTFPLVYSQFKEWMWFSLRPLQPRSFPVLQQGYSEDLETTPSAPDDASAQHTPSDKGSTTTWSALPSKASLNEFRSCVEKGIRWIAAELSSALPPEKQHLLAAAMTSVGASAPVDVTEGVATEEAARSLLLEQLKHSGCYDELQRRIRKSVTMVLRDKLRKDVALTAAATKARRGDEPQALSESMLQQRLDKFLSDTFVFLVDTMQTMVNEKVMHCHNLREKADVFYTGPAVPRVPGKDECAAAAAPEDDSCLARLSFEAEIIGDMERSVRLQKCRLLSESGKDNADRWYELARLLMRAGEVHVEEAEEALWKSISLQGGPEKASPEVMLMLGSCLLHRRRYQQAKSAISHAVKLCERPRDAESFSTEDRQEILTAQPEMLDRSRRQSADEGVAPPAQILPLFFLSISHYLSGDRLNFEKYLALTLKPAIYFKLGDMNETENAEALQALQEPEEERTTSDDKATVAQPPVTWADGSFDELEQMLPVFPRNTFYEPATIDYPILAFLLMLLKFGFSSLCLSFIDCVDFVHSDTRQSGLFAYIKAKALFLKKGESTRAAVSSVTRALLQQNLGLVFRTLERKLAREDAAFCCALLVFVRSNLYSPDFLGAAKELHTILRSNPRHREALPLLAECYARVGAVRSALRFFQQSVDFLDEPQDCVLFLRLGELMLKRKYVLLLTRRKCRSYQEAHLFYRRSLEKSVTSEGWLGVAISLYRLEQLPAALEAATVSNWHDRERGETWGYLALCLLSMGKEGEANLCTRFMIKKGLRNTGVAALGGAVTVNRGIKMDPDQPYSEVTTTAYTDWGGGLLVEVAHAYQSRRDHEGTETAEALAREALREDQGNAAARKVLAEALAAQGQVEAAAAELIDVMSWIVTQFKDEQSRALRIVSELSGTDDDIKSPGAQDTEDFNQNKENVAKMLTEAFELGCACLRQLDRPLEDSALWRMYKQKTRELASATQKSLRPGEMTDRELESDL</sequence>
<dbReference type="GO" id="GO:0060271">
    <property type="term" value="P:cilium assembly"/>
    <property type="evidence" value="ECO:0007669"/>
    <property type="project" value="TreeGrafter"/>
</dbReference>
<dbReference type="OrthoDB" id="10262375at2759"/>
<dbReference type="GeneID" id="94425637"/>
<accession>A0A2C6LA84</accession>
<dbReference type="GO" id="GO:0031514">
    <property type="term" value="C:motile cilium"/>
    <property type="evidence" value="ECO:0007669"/>
    <property type="project" value="TreeGrafter"/>
</dbReference>
<dbReference type="InterPro" id="IPR011990">
    <property type="entry name" value="TPR-like_helical_dom_sf"/>
</dbReference>
<feature type="region of interest" description="Disordered" evidence="3">
    <location>
        <begin position="191"/>
        <end position="219"/>
    </location>
</feature>
<feature type="region of interest" description="Disordered" evidence="3">
    <location>
        <begin position="1111"/>
        <end position="1133"/>
    </location>
</feature>
<dbReference type="AlphaFoldDB" id="A0A2C6LA84"/>
<feature type="region of interest" description="Disordered" evidence="3">
    <location>
        <begin position="36"/>
        <end position="63"/>
    </location>
</feature>
<reference evidence="4 5" key="1">
    <citation type="journal article" date="2017" name="Int. J. Parasitol.">
        <title>The genome of the protozoan parasite Cystoisospora suis and a reverse vaccinology approach to identify vaccine candidates.</title>
        <authorList>
            <person name="Palmieri N."/>
            <person name="Shrestha A."/>
            <person name="Ruttkowski B."/>
            <person name="Beck T."/>
            <person name="Vogl C."/>
            <person name="Tomley F."/>
            <person name="Blake D.P."/>
            <person name="Joachim A."/>
        </authorList>
    </citation>
    <scope>NUCLEOTIDE SEQUENCE [LARGE SCALE GENOMIC DNA]</scope>
    <source>
        <strain evidence="4 5">Wien I</strain>
    </source>
</reference>
<dbReference type="RefSeq" id="XP_067925600.1">
    <property type="nucleotide sequence ID" value="XM_068062426.1"/>
</dbReference>
<comment type="caution">
    <text evidence="4">The sequence shown here is derived from an EMBL/GenBank/DDBJ whole genome shotgun (WGS) entry which is preliminary data.</text>
</comment>
<evidence type="ECO:0000256" key="2">
    <source>
        <dbReference type="ARBA" id="ARBA00022803"/>
    </source>
</evidence>
<dbReference type="InterPro" id="IPR052628">
    <property type="entry name" value="CFAP70"/>
</dbReference>
<evidence type="ECO:0000256" key="3">
    <source>
        <dbReference type="SAM" id="MobiDB-lite"/>
    </source>
</evidence>
<dbReference type="Gene3D" id="1.25.40.10">
    <property type="entry name" value="Tetratricopeptide repeat domain"/>
    <property type="match status" value="2"/>
</dbReference>
<feature type="region of interest" description="Disordered" evidence="3">
    <location>
        <begin position="111"/>
        <end position="137"/>
    </location>
</feature>
<dbReference type="VEuPathDB" id="ToxoDB:CSUI_002224"/>
<keyword evidence="1" id="KW-0677">Repeat</keyword>
<protein>
    <submittedName>
        <fullName evidence="4">Tetratricopeptide repeat-containing protein</fullName>
    </submittedName>
</protein>
<dbReference type="GO" id="GO:0003341">
    <property type="term" value="P:cilium movement"/>
    <property type="evidence" value="ECO:0007669"/>
    <property type="project" value="TreeGrafter"/>
</dbReference>
<evidence type="ECO:0000313" key="5">
    <source>
        <dbReference type="Proteomes" id="UP000221165"/>
    </source>
</evidence>
<gene>
    <name evidence="4" type="ORF">CSUI_002224</name>
</gene>
<dbReference type="GO" id="GO:0070062">
    <property type="term" value="C:extracellular exosome"/>
    <property type="evidence" value="ECO:0007669"/>
    <property type="project" value="TreeGrafter"/>
</dbReference>
<name>A0A2C6LA84_9APIC</name>
<organism evidence="4 5">
    <name type="scientific">Cystoisospora suis</name>
    <dbReference type="NCBI Taxonomy" id="483139"/>
    <lineage>
        <taxon>Eukaryota</taxon>
        <taxon>Sar</taxon>
        <taxon>Alveolata</taxon>
        <taxon>Apicomplexa</taxon>
        <taxon>Conoidasida</taxon>
        <taxon>Coccidia</taxon>
        <taxon>Eucoccidiorida</taxon>
        <taxon>Eimeriorina</taxon>
        <taxon>Sarcocystidae</taxon>
        <taxon>Cystoisospora</taxon>
    </lineage>
</organism>
<dbReference type="EMBL" id="MIGC01000928">
    <property type="protein sequence ID" value="PHJ23926.1"/>
    <property type="molecule type" value="Genomic_DNA"/>
</dbReference>
<dbReference type="SUPFAM" id="SSF48452">
    <property type="entry name" value="TPR-like"/>
    <property type="match status" value="2"/>
</dbReference>
<dbReference type="Pfam" id="PF14559">
    <property type="entry name" value="TPR_19"/>
    <property type="match status" value="1"/>
</dbReference>
<keyword evidence="2" id="KW-0802">TPR repeat</keyword>
<keyword evidence="5" id="KW-1185">Reference proteome</keyword>
<dbReference type="Proteomes" id="UP000221165">
    <property type="component" value="Unassembled WGS sequence"/>
</dbReference>
<dbReference type="PANTHER" id="PTHR44314:SF1">
    <property type="entry name" value="CILIA- AND FLAGELLA-ASSOCIATED PROTEIN 70"/>
    <property type="match status" value="1"/>
</dbReference>